<evidence type="ECO:0000256" key="13">
    <source>
        <dbReference type="PIRSR" id="PIRSR605478-4"/>
    </source>
</evidence>
<evidence type="ECO:0000256" key="4">
    <source>
        <dbReference type="ARBA" id="ARBA00013152"/>
    </source>
</evidence>
<dbReference type="InterPro" id="IPR029061">
    <property type="entry name" value="THDP-binding"/>
</dbReference>
<dbReference type="Pfam" id="PF02779">
    <property type="entry name" value="Transket_pyr"/>
    <property type="match status" value="1"/>
</dbReference>
<dbReference type="NCBIfam" id="TIGR00232">
    <property type="entry name" value="tktlase_bact"/>
    <property type="match status" value="1"/>
</dbReference>
<evidence type="ECO:0000256" key="5">
    <source>
        <dbReference type="ARBA" id="ARBA00022679"/>
    </source>
</evidence>
<evidence type="ECO:0000256" key="2">
    <source>
        <dbReference type="ARBA" id="ARBA00007131"/>
    </source>
</evidence>
<accession>A0AAD3DX46</accession>
<dbReference type="GO" id="GO:0046872">
    <property type="term" value="F:metal ion binding"/>
    <property type="evidence" value="ECO:0007669"/>
    <property type="project" value="UniProtKB-KW"/>
</dbReference>
<feature type="domain" description="Transketolase-like pyrimidine-binding" evidence="15">
    <location>
        <begin position="407"/>
        <end position="579"/>
    </location>
</feature>
<feature type="site" description="Important for catalytic activity" evidence="14">
    <location>
        <position position="78"/>
    </location>
</feature>
<feature type="binding site" evidence="11">
    <location>
        <position position="574"/>
    </location>
    <ligand>
        <name>substrate</name>
    </ligand>
</feature>
<comment type="subunit">
    <text evidence="3">Homodimer.</text>
</comment>
<comment type="caution">
    <text evidence="16">The sequence shown here is derived from an EMBL/GenBank/DDBJ whole genome shotgun (WGS) entry which is preliminary data.</text>
</comment>
<dbReference type="EMBL" id="BMAR01000030">
    <property type="protein sequence ID" value="GFR49483.1"/>
    <property type="molecule type" value="Genomic_DNA"/>
</dbReference>
<comment type="cofactor">
    <cofactor evidence="1">
        <name>Co(2+)</name>
        <dbReference type="ChEBI" id="CHEBI:48828"/>
    </cofactor>
</comment>
<dbReference type="Gene3D" id="3.40.50.920">
    <property type="match status" value="1"/>
</dbReference>
<gene>
    <name evidence="16" type="ORF">Agub_g11422</name>
</gene>
<feature type="active site" description="Proton donor" evidence="10">
    <location>
        <position position="464"/>
    </location>
</feature>
<dbReference type="InterPro" id="IPR055152">
    <property type="entry name" value="Transketolase-like_C_2"/>
</dbReference>
<evidence type="ECO:0000256" key="12">
    <source>
        <dbReference type="PIRSR" id="PIRSR605478-3"/>
    </source>
</evidence>
<dbReference type="SMART" id="SM00861">
    <property type="entry name" value="Transket_pyr"/>
    <property type="match status" value="1"/>
</dbReference>
<evidence type="ECO:0000256" key="6">
    <source>
        <dbReference type="ARBA" id="ARBA00022723"/>
    </source>
</evidence>
<feature type="binding site" evidence="12">
    <location>
        <position position="239"/>
    </location>
    <ligand>
        <name>thiamine diphosphate</name>
        <dbReference type="ChEBI" id="CHEBI:58937"/>
    </ligand>
</feature>
<keyword evidence="17" id="KW-1185">Reference proteome</keyword>
<evidence type="ECO:0000256" key="11">
    <source>
        <dbReference type="PIRSR" id="PIRSR605478-2"/>
    </source>
</evidence>
<dbReference type="InterPro" id="IPR049557">
    <property type="entry name" value="Transketolase_CS"/>
</dbReference>
<keyword evidence="8 12" id="KW-0786">Thiamine pyrophosphate</keyword>
<feature type="binding site" evidence="11">
    <location>
        <position position="515"/>
    </location>
    <ligand>
        <name>substrate</name>
    </ligand>
</feature>
<dbReference type="PANTHER" id="PTHR43522:SF2">
    <property type="entry name" value="TRANSKETOLASE 1-RELATED"/>
    <property type="match status" value="1"/>
</dbReference>
<feature type="binding site" evidence="12">
    <location>
        <begin position="167"/>
        <end position="169"/>
    </location>
    <ligand>
        <name>thiamine diphosphate</name>
        <dbReference type="ChEBI" id="CHEBI:58937"/>
    </ligand>
</feature>
<organism evidence="16 17">
    <name type="scientific">Astrephomene gubernaculifera</name>
    <dbReference type="NCBI Taxonomy" id="47775"/>
    <lineage>
        <taxon>Eukaryota</taxon>
        <taxon>Viridiplantae</taxon>
        <taxon>Chlorophyta</taxon>
        <taxon>core chlorophytes</taxon>
        <taxon>Chlorophyceae</taxon>
        <taxon>CS clade</taxon>
        <taxon>Chlamydomonadales</taxon>
        <taxon>Astrephomenaceae</taxon>
        <taxon>Astrephomene</taxon>
    </lineage>
</organism>
<comment type="catalytic activity">
    <reaction evidence="9">
        <text>D-sedoheptulose 7-phosphate + D-glyceraldehyde 3-phosphate = aldehydo-D-ribose 5-phosphate + D-xylulose 5-phosphate</text>
        <dbReference type="Rhea" id="RHEA:10508"/>
        <dbReference type="ChEBI" id="CHEBI:57483"/>
        <dbReference type="ChEBI" id="CHEBI:57737"/>
        <dbReference type="ChEBI" id="CHEBI:58273"/>
        <dbReference type="ChEBI" id="CHEBI:59776"/>
        <dbReference type="EC" id="2.2.1.1"/>
    </reaction>
</comment>
<dbReference type="InterPro" id="IPR005474">
    <property type="entry name" value="Transketolase_N"/>
</dbReference>
<keyword evidence="7 13" id="KW-0460">Magnesium</keyword>
<feature type="site" description="Important for catalytic activity" evidence="14">
    <location>
        <position position="316"/>
    </location>
</feature>
<dbReference type="Gene3D" id="3.40.50.970">
    <property type="match status" value="2"/>
</dbReference>
<dbReference type="Pfam" id="PF00456">
    <property type="entry name" value="Transketolase_N"/>
    <property type="match status" value="1"/>
</dbReference>
<feature type="binding site" evidence="11">
    <location>
        <position position="527"/>
    </location>
    <ligand>
        <name>substrate</name>
    </ligand>
</feature>
<dbReference type="GO" id="GO:0005829">
    <property type="term" value="C:cytosol"/>
    <property type="evidence" value="ECO:0007669"/>
    <property type="project" value="TreeGrafter"/>
</dbReference>
<dbReference type="CDD" id="cd02012">
    <property type="entry name" value="TPP_TK"/>
    <property type="match status" value="1"/>
</dbReference>
<evidence type="ECO:0000256" key="14">
    <source>
        <dbReference type="PIRSR" id="PIRSR605478-5"/>
    </source>
</evidence>
<evidence type="ECO:0000313" key="16">
    <source>
        <dbReference type="EMBL" id="GFR49483.1"/>
    </source>
</evidence>
<dbReference type="FunFam" id="3.40.50.920:FF:000003">
    <property type="entry name" value="Transketolase"/>
    <property type="match status" value="1"/>
</dbReference>
<evidence type="ECO:0000313" key="17">
    <source>
        <dbReference type="Proteomes" id="UP001054857"/>
    </source>
</evidence>
<dbReference type="FunFam" id="3.40.50.970:FF:000004">
    <property type="entry name" value="Transketolase"/>
    <property type="match status" value="1"/>
</dbReference>
<feature type="binding site" evidence="13">
    <location>
        <position position="209"/>
    </location>
    <ligand>
        <name>Mg(2+)</name>
        <dbReference type="ChEBI" id="CHEBI:18420"/>
    </ligand>
</feature>
<comment type="cofactor">
    <cofactor evidence="13">
        <name>Mg(2+)</name>
        <dbReference type="ChEBI" id="CHEBI:18420"/>
    </cofactor>
    <text evidence="13">Binds 1 Mg(2+) ion per subunit. Can also utilize other divalent metal cations, such as Ca(2+), Mn(2+) and Co(2+).</text>
</comment>
<dbReference type="InterPro" id="IPR009014">
    <property type="entry name" value="Transketo_C/PFOR_II"/>
</dbReference>
<keyword evidence="5" id="KW-0808">Transferase</keyword>
<feature type="binding site" evidence="13">
    <location>
        <position position="241"/>
    </location>
    <ligand>
        <name>Mg(2+)</name>
        <dbReference type="ChEBI" id="CHEBI:18420"/>
    </ligand>
</feature>
<feature type="binding site" evidence="12">
    <location>
        <position position="491"/>
    </location>
    <ligand>
        <name>thiamine diphosphate</name>
        <dbReference type="ChEBI" id="CHEBI:58937"/>
    </ligand>
</feature>
<dbReference type="PANTHER" id="PTHR43522">
    <property type="entry name" value="TRANSKETOLASE"/>
    <property type="match status" value="1"/>
</dbReference>
<evidence type="ECO:0000256" key="9">
    <source>
        <dbReference type="ARBA" id="ARBA00049473"/>
    </source>
</evidence>
<comment type="similarity">
    <text evidence="2">Belongs to the transketolase family.</text>
</comment>
<dbReference type="GO" id="GO:0006098">
    <property type="term" value="P:pentose-phosphate shunt"/>
    <property type="evidence" value="ECO:0007669"/>
    <property type="project" value="TreeGrafter"/>
</dbReference>
<keyword evidence="6 13" id="KW-0479">Metal-binding</keyword>
<dbReference type="InterPro" id="IPR005478">
    <property type="entry name" value="Transketolase_bac-like"/>
</dbReference>
<dbReference type="EC" id="2.2.1.1" evidence="4"/>
<sequence>MQTTMMKQRAPAVAGKQANVLPRIAPKVARSRCAIVAQAAPAAAKVAAPAISRDLVDKCINAIRFLAVDAINKSKSGHPGMPMGCAPMGYVLWNEVMKYNPKNPSWFNRDRFVLSAGHGSMFQYSMLHLTGYEDVSLDQVKSFRQWGSKTPGHPENFLTSGVEVTTGPLGQGICNAVGLAVAEAHMAARFNKPDCKPIVDHNTYCILGDGCMMEGISNEACSLAGHWGLGKLIALYDDNKISIDGHTDISFTEDVAKRYEALGWHVIHVINGNTDVDGLRAAIAQAKAVKDKPTLIKVSTLIGFGSPNKADTHDVHGAPLGAEETAATRKNLGWDHPEFEVPQDVYDVFRSAIQRGAAEEAEWKAACAEYAAKYPKEWAEFQALTSGELPANWESALPVFKPEDKQLATRQHSQTMLNALAPVLPGLVGGSADLAPSNLTLMKISGDFQKGSYAERNIRFGVREHAMGAICNGIALHKSGLIPYCATFFIFTDYMRNAMRMSALSEAGVVYVMTHDSIGLGEDGPTHQPIEQLASFRAMPNMLMMRPAGGNETAGAYKVAVANRKRPTTIALSRQNMPNLPNTSIEGVAKGAYTIKEVEGTPDVILMGTGSELQFAWDAAAALEKEGKKVRVVSFPCWELFEEQSAEYKESVLPAAVTARVSVEAATSFGWARYLGLKGKHVGIDDFGASAPAPVLYEKFGITTAHVIEAAKQVMAA</sequence>
<dbReference type="PROSITE" id="PS00801">
    <property type="entry name" value="TRANSKETOLASE_1"/>
    <property type="match status" value="1"/>
</dbReference>
<feature type="binding site" evidence="11">
    <location>
        <position position="410"/>
    </location>
    <ligand>
        <name>substrate</name>
    </ligand>
</feature>
<feature type="binding site" evidence="12">
    <location>
        <position position="316"/>
    </location>
    <ligand>
        <name>thiamine diphosphate</name>
        <dbReference type="ChEBI" id="CHEBI:58937"/>
    </ligand>
</feature>
<dbReference type="AlphaFoldDB" id="A0AAD3DX46"/>
<reference evidence="16 17" key="1">
    <citation type="journal article" date="2021" name="Sci. Rep.">
        <title>Genome sequencing of the multicellular alga Astrephomene provides insights into convergent evolution of germ-soma differentiation.</title>
        <authorList>
            <person name="Yamashita S."/>
            <person name="Yamamoto K."/>
            <person name="Matsuzaki R."/>
            <person name="Suzuki S."/>
            <person name="Yamaguchi H."/>
            <person name="Hirooka S."/>
            <person name="Minakuchi Y."/>
            <person name="Miyagishima S."/>
            <person name="Kawachi M."/>
            <person name="Toyoda A."/>
            <person name="Nozaki H."/>
        </authorList>
    </citation>
    <scope>NUCLEOTIDE SEQUENCE [LARGE SCALE GENOMIC DNA]</scope>
    <source>
        <strain evidence="16 17">NIES-4017</strain>
    </source>
</reference>
<evidence type="ECO:0000256" key="8">
    <source>
        <dbReference type="ARBA" id="ARBA00023052"/>
    </source>
</evidence>
<dbReference type="PROSITE" id="PS00802">
    <property type="entry name" value="TRANSKETOLASE_2"/>
    <property type="match status" value="1"/>
</dbReference>
<dbReference type="InterPro" id="IPR033247">
    <property type="entry name" value="Transketolase_fam"/>
</dbReference>
<evidence type="ECO:0000256" key="3">
    <source>
        <dbReference type="ARBA" id="ARBA00011738"/>
    </source>
</evidence>
<proteinExistence type="inferred from homology"/>
<name>A0AAD3DX46_9CHLO</name>
<feature type="binding site" evidence="11">
    <location>
        <position position="523"/>
    </location>
    <ligand>
        <name>substrate</name>
    </ligand>
</feature>
<dbReference type="FunFam" id="3.40.50.970:FF:000003">
    <property type="entry name" value="Transketolase"/>
    <property type="match status" value="1"/>
</dbReference>
<dbReference type="InterPro" id="IPR020826">
    <property type="entry name" value="Transketolase_BS"/>
</dbReference>
<feature type="binding site" evidence="13">
    <location>
        <position position="239"/>
    </location>
    <ligand>
        <name>Mg(2+)</name>
        <dbReference type="ChEBI" id="CHEBI:18420"/>
    </ligand>
</feature>
<protein>
    <recommendedName>
        <fullName evidence="4">transketolase</fullName>
        <ecNumber evidence="4">2.2.1.1</ecNumber>
    </recommendedName>
</protein>
<dbReference type="SUPFAM" id="SSF52922">
    <property type="entry name" value="TK C-terminal domain-like"/>
    <property type="match status" value="1"/>
</dbReference>
<evidence type="ECO:0000256" key="10">
    <source>
        <dbReference type="PIRSR" id="PIRSR605478-1"/>
    </source>
</evidence>
<feature type="binding site" evidence="11">
    <location>
        <position position="437"/>
    </location>
    <ligand>
        <name>substrate</name>
    </ligand>
</feature>
<comment type="cofactor">
    <cofactor evidence="12">
        <name>thiamine diphosphate</name>
        <dbReference type="ChEBI" id="CHEBI:58937"/>
    </cofactor>
    <text evidence="12">Binds 1 thiamine pyrophosphate per subunit. During the reaction, the substrate forms a covalent intermediate with the cofactor.</text>
</comment>
<feature type="binding site" evidence="12">
    <location>
        <position position="118"/>
    </location>
    <ligand>
        <name>thiamine diphosphate</name>
        <dbReference type="ChEBI" id="CHEBI:58937"/>
    </ligand>
</feature>
<evidence type="ECO:0000256" key="1">
    <source>
        <dbReference type="ARBA" id="ARBA00001941"/>
    </source>
</evidence>
<dbReference type="Proteomes" id="UP001054857">
    <property type="component" value="Unassembled WGS sequence"/>
</dbReference>
<feature type="binding site" evidence="11">
    <location>
        <position position="78"/>
    </location>
    <ligand>
        <name>substrate</name>
    </ligand>
</feature>
<dbReference type="SUPFAM" id="SSF52518">
    <property type="entry name" value="Thiamin diphosphate-binding fold (THDP-binding)"/>
    <property type="match status" value="2"/>
</dbReference>
<dbReference type="GO" id="GO:0004802">
    <property type="term" value="F:transketolase activity"/>
    <property type="evidence" value="ECO:0007669"/>
    <property type="project" value="UniProtKB-EC"/>
</dbReference>
<feature type="binding site" evidence="12">
    <location>
        <position position="210"/>
    </location>
    <ligand>
        <name>thiamine diphosphate</name>
        <dbReference type="ChEBI" id="CHEBI:58937"/>
    </ligand>
</feature>
<feature type="binding site" evidence="11">
    <location>
        <position position="316"/>
    </location>
    <ligand>
        <name>substrate</name>
    </ligand>
</feature>
<dbReference type="CDD" id="cd07033">
    <property type="entry name" value="TPP_PYR_DXS_TK_like"/>
    <property type="match status" value="1"/>
</dbReference>
<dbReference type="Pfam" id="PF22613">
    <property type="entry name" value="Transketolase_C_1"/>
    <property type="match status" value="1"/>
</dbReference>
<evidence type="ECO:0000259" key="15">
    <source>
        <dbReference type="SMART" id="SM00861"/>
    </source>
</evidence>
<dbReference type="InterPro" id="IPR005475">
    <property type="entry name" value="Transketolase-like_Pyr-bd"/>
</dbReference>
<evidence type="ECO:0000256" key="7">
    <source>
        <dbReference type="ARBA" id="ARBA00022842"/>
    </source>
</evidence>